<reference evidence="1 2" key="1">
    <citation type="submission" date="2013-05" db="EMBL/GenBank/DDBJ databases">
        <authorList>
            <person name="Harkins D.M."/>
            <person name="Durkin A.S."/>
            <person name="Brinkac L.M."/>
            <person name="Haft D.H."/>
            <person name="Selengut J.D."/>
            <person name="Sanka R."/>
            <person name="DePew J."/>
            <person name="Purushe J."/>
            <person name="Hartskeerl R.A."/>
            <person name="Ahmed A."/>
            <person name="van der Linden H."/>
            <person name="Goris M.G.A."/>
            <person name="Vinetz J.M."/>
            <person name="Sutton G.G."/>
            <person name="Nierman W.C."/>
            <person name="Fouts D.E."/>
        </authorList>
    </citation>
    <scope>NUCLEOTIDE SEQUENCE [LARGE SCALE GENOMIC DNA]</scope>
    <source>
        <strain evidence="1 2">CZ214</strain>
    </source>
</reference>
<name>T0FJM3_9LEPT</name>
<gene>
    <name evidence="1" type="ORF">LEP1GSC059_1871</name>
</gene>
<dbReference type="Gene3D" id="3.40.50.2000">
    <property type="entry name" value="Glycogen Phosphorylase B"/>
    <property type="match status" value="1"/>
</dbReference>
<dbReference type="Gene3D" id="3.40.50.11190">
    <property type="match status" value="1"/>
</dbReference>
<protein>
    <submittedName>
        <fullName evidence="1">Glycosyltransferase family 28 C-terminal domain protein</fullName>
    </submittedName>
</protein>
<dbReference type="RefSeq" id="WP_020981230.1">
    <property type="nucleotide sequence ID" value="NZ_AKWY02000034.1"/>
</dbReference>
<dbReference type="GO" id="GO:0016740">
    <property type="term" value="F:transferase activity"/>
    <property type="evidence" value="ECO:0007669"/>
    <property type="project" value="UniProtKB-KW"/>
</dbReference>
<dbReference type="SUPFAM" id="SSF53756">
    <property type="entry name" value="UDP-Glycosyltransferase/glycogen phosphorylase"/>
    <property type="match status" value="1"/>
</dbReference>
<keyword evidence="1" id="KW-0808">Transferase</keyword>
<organism evidence="1 2">
    <name type="scientific">Leptospira noguchii serovar Panama str. CZ214</name>
    <dbReference type="NCBI Taxonomy" id="1001595"/>
    <lineage>
        <taxon>Bacteria</taxon>
        <taxon>Pseudomonadati</taxon>
        <taxon>Spirochaetota</taxon>
        <taxon>Spirochaetia</taxon>
        <taxon>Leptospirales</taxon>
        <taxon>Leptospiraceae</taxon>
        <taxon>Leptospira</taxon>
    </lineage>
</organism>
<comment type="caution">
    <text evidence="1">The sequence shown here is derived from an EMBL/GenBank/DDBJ whole genome shotgun (WGS) entry which is preliminary data.</text>
</comment>
<dbReference type="GeneID" id="23203592"/>
<dbReference type="EMBL" id="AKWY02000034">
    <property type="protein sequence ID" value="EQA69785.1"/>
    <property type="molecule type" value="Genomic_DNA"/>
</dbReference>
<proteinExistence type="predicted"/>
<evidence type="ECO:0000313" key="2">
    <source>
        <dbReference type="Proteomes" id="UP000015442"/>
    </source>
</evidence>
<dbReference type="AlphaFoldDB" id="T0FJM3"/>
<sequence length="312" mass="36052">MGRCTALAEVLIELNYKVEMILHSDGTGTEKNANFPVHVFDWKNVVILKKILDKHNISIAFVDSYLAEANIYEIISKKVKKLISIDDTNRISYPFGSTILNPGFGGNYIEYNTYRNQIFSGAEYVLLRKPFREKFVIPDLRENIESILITVGGEDRLNIVPKILNLLKDKYPNKKKQIVIGPAFKNLDEILNYKDKNTYFHKNLNAYTMRELLLSVDLAITAGGQTTYELVQCNIPMVIVEVVKNQEKNIRRFSELGIYNLLGYEDNVEFLNQLSEILCKLESKDQRIFQREKFTHLQNNHLLQRLNAILLS</sequence>
<evidence type="ECO:0000313" key="1">
    <source>
        <dbReference type="EMBL" id="EQA69785.1"/>
    </source>
</evidence>
<accession>T0FJM3</accession>
<dbReference type="Proteomes" id="UP000015442">
    <property type="component" value="Unassembled WGS sequence"/>
</dbReference>